<reference evidence="2 3" key="1">
    <citation type="journal article" date="2023" name="Sci. Data">
        <title>Genome assembly of the Korean intertidal mud-creeper Batillaria attramentaria.</title>
        <authorList>
            <person name="Patra A.K."/>
            <person name="Ho P.T."/>
            <person name="Jun S."/>
            <person name="Lee S.J."/>
            <person name="Kim Y."/>
            <person name="Won Y.J."/>
        </authorList>
    </citation>
    <scope>NUCLEOTIDE SEQUENCE [LARGE SCALE GENOMIC DNA]</scope>
    <source>
        <strain evidence="2">Wonlab-2016</strain>
    </source>
</reference>
<feature type="compositionally biased region" description="Basic and acidic residues" evidence="1">
    <location>
        <begin position="1"/>
        <end position="13"/>
    </location>
</feature>
<evidence type="ECO:0000256" key="1">
    <source>
        <dbReference type="SAM" id="MobiDB-lite"/>
    </source>
</evidence>
<feature type="compositionally biased region" description="Basic and acidic residues" evidence="1">
    <location>
        <begin position="27"/>
        <end position="38"/>
    </location>
</feature>
<sequence>MKTGAERREKQTDETQLDSRQMLQMMCEEKDGAEERSRRQGQNTQTTLPAAWPRMDGTSLARLSMPPLLIAWHRNFENKENSFIHRHPCRRLFPLSPAEERLL</sequence>
<evidence type="ECO:0000313" key="2">
    <source>
        <dbReference type="EMBL" id="KAK7488148.1"/>
    </source>
</evidence>
<protein>
    <submittedName>
        <fullName evidence="2">Uncharacterized protein</fullName>
    </submittedName>
</protein>
<accession>A0ABD0KM90</accession>
<dbReference type="Proteomes" id="UP001519460">
    <property type="component" value="Unassembled WGS sequence"/>
</dbReference>
<feature type="region of interest" description="Disordered" evidence="1">
    <location>
        <begin position="1"/>
        <end position="53"/>
    </location>
</feature>
<gene>
    <name evidence="2" type="ORF">BaRGS_00020590</name>
</gene>
<dbReference type="EMBL" id="JACVVK020000154">
    <property type="protein sequence ID" value="KAK7488148.1"/>
    <property type="molecule type" value="Genomic_DNA"/>
</dbReference>
<dbReference type="AlphaFoldDB" id="A0ABD0KM90"/>
<comment type="caution">
    <text evidence="2">The sequence shown here is derived from an EMBL/GenBank/DDBJ whole genome shotgun (WGS) entry which is preliminary data.</text>
</comment>
<proteinExistence type="predicted"/>
<name>A0ABD0KM90_9CAEN</name>
<evidence type="ECO:0000313" key="3">
    <source>
        <dbReference type="Proteomes" id="UP001519460"/>
    </source>
</evidence>
<keyword evidence="3" id="KW-1185">Reference proteome</keyword>
<organism evidence="2 3">
    <name type="scientific">Batillaria attramentaria</name>
    <dbReference type="NCBI Taxonomy" id="370345"/>
    <lineage>
        <taxon>Eukaryota</taxon>
        <taxon>Metazoa</taxon>
        <taxon>Spiralia</taxon>
        <taxon>Lophotrochozoa</taxon>
        <taxon>Mollusca</taxon>
        <taxon>Gastropoda</taxon>
        <taxon>Caenogastropoda</taxon>
        <taxon>Sorbeoconcha</taxon>
        <taxon>Cerithioidea</taxon>
        <taxon>Batillariidae</taxon>
        <taxon>Batillaria</taxon>
    </lineage>
</organism>